<dbReference type="InterPro" id="IPR001387">
    <property type="entry name" value="Cro/C1-type_HTH"/>
</dbReference>
<dbReference type="EMBL" id="JAAHBT010000081">
    <property type="protein sequence ID" value="NES09904.1"/>
    <property type="molecule type" value="Genomic_DNA"/>
</dbReference>
<protein>
    <submittedName>
        <fullName evidence="2">Helix-turn-helix transcriptional regulator</fullName>
    </submittedName>
</protein>
<keyword evidence="3" id="KW-1185">Reference proteome</keyword>
<evidence type="ECO:0000313" key="2">
    <source>
        <dbReference type="EMBL" id="NES09904.1"/>
    </source>
</evidence>
<dbReference type="Proteomes" id="UP000471751">
    <property type="component" value="Unassembled WGS sequence"/>
</dbReference>
<proteinExistence type="predicted"/>
<dbReference type="Pfam" id="PF01381">
    <property type="entry name" value="HTH_3"/>
    <property type="match status" value="1"/>
</dbReference>
<dbReference type="InterPro" id="IPR010982">
    <property type="entry name" value="Lambda_DNA-bd_dom_sf"/>
</dbReference>
<dbReference type="AlphaFoldDB" id="A0A6I5RP23"/>
<comment type="caution">
    <text evidence="2">The sequence shown here is derived from an EMBL/GenBank/DDBJ whole genome shotgun (WGS) entry which is preliminary data.</text>
</comment>
<dbReference type="SMART" id="SM00530">
    <property type="entry name" value="HTH_XRE"/>
    <property type="match status" value="1"/>
</dbReference>
<feature type="domain" description="HTH cro/C1-type" evidence="1">
    <location>
        <begin position="17"/>
        <end position="72"/>
    </location>
</feature>
<dbReference type="RefSeq" id="WP_163935111.1">
    <property type="nucleotide sequence ID" value="NZ_BMQU01000002.1"/>
</dbReference>
<dbReference type="CDD" id="cd00093">
    <property type="entry name" value="HTH_XRE"/>
    <property type="match status" value="1"/>
</dbReference>
<name>A0A6I5RP23_9PSED</name>
<organism evidence="2 3">
    <name type="scientific">Pseudomonas laurentiana</name>
    <dbReference type="NCBI Taxonomy" id="2364649"/>
    <lineage>
        <taxon>Bacteria</taxon>
        <taxon>Pseudomonadati</taxon>
        <taxon>Pseudomonadota</taxon>
        <taxon>Gammaproteobacteria</taxon>
        <taxon>Pseudomonadales</taxon>
        <taxon>Pseudomonadaceae</taxon>
        <taxon>Pseudomonas</taxon>
    </lineage>
</organism>
<evidence type="ECO:0000259" key="1">
    <source>
        <dbReference type="PROSITE" id="PS50943"/>
    </source>
</evidence>
<dbReference type="Gene3D" id="1.10.260.40">
    <property type="entry name" value="lambda repressor-like DNA-binding domains"/>
    <property type="match status" value="1"/>
</dbReference>
<reference evidence="2 3" key="1">
    <citation type="submission" date="2020-02" db="EMBL/GenBank/DDBJ databases">
        <title>Broccoli isolated Pseudomonas sp.</title>
        <authorList>
            <person name="Fujikawa T."/>
            <person name="Sawada H."/>
        </authorList>
    </citation>
    <scope>NUCLEOTIDE SEQUENCE [LARGE SCALE GENOMIC DNA]</scope>
    <source>
        <strain evidence="2 3">JCM 32154</strain>
    </source>
</reference>
<dbReference type="GO" id="GO:0003677">
    <property type="term" value="F:DNA binding"/>
    <property type="evidence" value="ECO:0007669"/>
    <property type="project" value="InterPro"/>
</dbReference>
<dbReference type="SUPFAM" id="SSF47413">
    <property type="entry name" value="lambda repressor-like DNA-binding domains"/>
    <property type="match status" value="1"/>
</dbReference>
<gene>
    <name evidence="2" type="ORF">G3O07_09395</name>
</gene>
<sequence>MSALVQIHTPDDLGKAVRKVRKAQGITQSDLALIAGKSHVLLRDIEKGKGTVSLASVLLVMQELGIRLYMDIPGK</sequence>
<accession>A0A6I5RP23</accession>
<dbReference type="PROSITE" id="PS50943">
    <property type="entry name" value="HTH_CROC1"/>
    <property type="match status" value="1"/>
</dbReference>
<evidence type="ECO:0000313" key="3">
    <source>
        <dbReference type="Proteomes" id="UP000471751"/>
    </source>
</evidence>